<dbReference type="EMBL" id="CAJFDI010000006">
    <property type="protein sequence ID" value="CAD5233677.1"/>
    <property type="molecule type" value="Genomic_DNA"/>
</dbReference>
<feature type="transmembrane region" description="Helical" evidence="1">
    <location>
        <begin position="221"/>
        <end position="244"/>
    </location>
</feature>
<reference evidence="3" key="2">
    <citation type="submission" date="2019-07" db="EMBL/GenBank/DDBJ databases">
        <authorList>
            <person name="Zhao M."/>
        </authorList>
    </citation>
    <scope>NUCLEOTIDE SEQUENCE</scope>
    <source>
        <tissue evidence="3">Whole body</tissue>
    </source>
</reference>
<proteinExistence type="evidence at transcript level"/>
<reference evidence="2" key="3">
    <citation type="submission" date="2020-09" db="EMBL/GenBank/DDBJ databases">
        <authorList>
            <person name="Kikuchi T."/>
        </authorList>
    </citation>
    <scope>NUCLEOTIDE SEQUENCE</scope>
    <source>
        <strain evidence="2">Ka4C1</strain>
    </source>
</reference>
<dbReference type="Proteomes" id="UP000659654">
    <property type="component" value="Unassembled WGS sequence"/>
</dbReference>
<dbReference type="PANTHER" id="PTHR22943">
    <property type="entry name" value="7-TRANSMEMBRANE DOMAIN RECEPTOR C.ELEGANS"/>
    <property type="match status" value="1"/>
</dbReference>
<accession>A0A1I7RJQ3</accession>
<organism evidence="4 6">
    <name type="scientific">Bursaphelenchus xylophilus</name>
    <name type="common">Pinewood nematode worm</name>
    <name type="synonym">Aphelenchoides xylophilus</name>
    <dbReference type="NCBI Taxonomy" id="6326"/>
    <lineage>
        <taxon>Eukaryota</taxon>
        <taxon>Metazoa</taxon>
        <taxon>Ecdysozoa</taxon>
        <taxon>Nematoda</taxon>
        <taxon>Chromadorea</taxon>
        <taxon>Rhabditida</taxon>
        <taxon>Tylenchina</taxon>
        <taxon>Tylenchomorpha</taxon>
        <taxon>Aphelenchoidea</taxon>
        <taxon>Aphelenchoididae</taxon>
        <taxon>Bursaphelenchus</taxon>
    </lineage>
</organism>
<keyword evidence="5" id="KW-1185">Reference proteome</keyword>
<dbReference type="PANTHER" id="PTHR22943:SF248">
    <property type="entry name" value="SEVEN TM RECEPTOR"/>
    <property type="match status" value="1"/>
</dbReference>
<feature type="transmembrane region" description="Helical" evidence="1">
    <location>
        <begin position="302"/>
        <end position="324"/>
    </location>
</feature>
<feature type="transmembrane region" description="Helical" evidence="1">
    <location>
        <begin position="122"/>
        <end position="141"/>
    </location>
</feature>
<evidence type="ECO:0000313" key="5">
    <source>
        <dbReference type="Proteomes" id="UP000659654"/>
    </source>
</evidence>
<name>A0A1I7RJQ3_BURXY</name>
<keyword evidence="1" id="KW-1133">Transmembrane helix</keyword>
<evidence type="ECO:0000256" key="1">
    <source>
        <dbReference type="SAM" id="Phobius"/>
    </source>
</evidence>
<reference evidence="6" key="1">
    <citation type="submission" date="2016-11" db="UniProtKB">
        <authorList>
            <consortium name="WormBaseParasite"/>
        </authorList>
    </citation>
    <scope>IDENTIFICATION</scope>
</reference>
<protein>
    <submittedName>
        <fullName evidence="2">(pine wood nematode) hypothetical protein</fullName>
    </submittedName>
    <submittedName>
        <fullName evidence="3">Srd-10</fullName>
    </submittedName>
</protein>
<feature type="transmembrane region" description="Helical" evidence="1">
    <location>
        <begin position="265"/>
        <end position="290"/>
    </location>
</feature>
<evidence type="ECO:0000313" key="2">
    <source>
        <dbReference type="EMBL" id="CAD5233677.1"/>
    </source>
</evidence>
<keyword evidence="1" id="KW-0812">Transmembrane</keyword>
<dbReference type="Proteomes" id="UP000095284">
    <property type="component" value="Unplaced"/>
</dbReference>
<evidence type="ECO:0000313" key="3">
    <source>
        <dbReference type="EMBL" id="QIJ32624.1"/>
    </source>
</evidence>
<evidence type="ECO:0000313" key="6">
    <source>
        <dbReference type="WBParaSite" id="BXY_0093500.1"/>
    </source>
</evidence>
<dbReference type="eggNOG" id="ENOG502SX90">
    <property type="taxonomic scope" value="Eukaryota"/>
</dbReference>
<keyword evidence="1" id="KW-0472">Membrane</keyword>
<dbReference type="InterPro" id="IPR019421">
    <property type="entry name" value="7TM_GPCR_serpentine_rcpt_Srd"/>
</dbReference>
<dbReference type="EMBL" id="MN206766">
    <property type="protein sequence ID" value="QIJ32624.1"/>
    <property type="molecule type" value="mRNA"/>
</dbReference>
<sequence>MLDIKLGASPNNPYAWDFPDEDGRFPSEPFDELGSISFVLHCNYIAATLIGGVLSFSLLYLVIFHTHGALRSYRKILLLCSFTDISYWAVDNIIQTKLKEKDGVFMVAMEGPIKHCSYQSRLIFLSIYIGLISMVNSVLPAQVYFRYYALTRTQPLTTAKTIGLFSVSVGVSVVCSILSFFGYGGSAGVRPDYNYGELWYREVPLPPVFYADVRSQIQKVYFFYGGALVALSYLIAIVIGYKTMKTIRRSYVSFSGKTRRLQAQLTQYLIVQSVIPLLVSVVPMMLLVVPQYFYIDTGRACLFYSVAFSWIPIINPLITMAVIIPYRRLILSKLCCAKRSYQVDSTGHFFSRSN</sequence>
<dbReference type="Pfam" id="PF10317">
    <property type="entry name" value="7TM_GPCR_Srd"/>
    <property type="match status" value="1"/>
</dbReference>
<feature type="transmembrane region" description="Helical" evidence="1">
    <location>
        <begin position="162"/>
        <end position="183"/>
    </location>
</feature>
<dbReference type="SUPFAM" id="SSF81321">
    <property type="entry name" value="Family A G protein-coupled receptor-like"/>
    <property type="match status" value="1"/>
</dbReference>
<evidence type="ECO:0000313" key="4">
    <source>
        <dbReference type="Proteomes" id="UP000095284"/>
    </source>
</evidence>
<gene>
    <name evidence="2" type="ORF">BXYJ_LOCUS13768</name>
</gene>
<dbReference type="Proteomes" id="UP000582659">
    <property type="component" value="Unassembled WGS sequence"/>
</dbReference>
<feature type="transmembrane region" description="Helical" evidence="1">
    <location>
        <begin position="44"/>
        <end position="64"/>
    </location>
</feature>
<dbReference type="WBParaSite" id="BXY_0093500.1">
    <property type="protein sequence ID" value="BXY_0093500.1"/>
    <property type="gene ID" value="BXY_0093500"/>
</dbReference>
<dbReference type="AlphaFoldDB" id="A0A1I7RJQ3"/>
<dbReference type="EMBL" id="CAJFCV020000006">
    <property type="protein sequence ID" value="CAG9128985.1"/>
    <property type="molecule type" value="Genomic_DNA"/>
</dbReference>